<evidence type="ECO:0000256" key="3">
    <source>
        <dbReference type="ARBA" id="ARBA00022695"/>
    </source>
</evidence>
<keyword evidence="3" id="KW-0548">Nucleotidyltransferase</keyword>
<dbReference type="PANTHER" id="PTHR34047:SF7">
    <property type="entry name" value="RNA-DIRECTED DNA POLYMERASE"/>
    <property type="match status" value="1"/>
</dbReference>
<evidence type="ECO:0000256" key="4">
    <source>
        <dbReference type="ARBA" id="ARBA00022723"/>
    </source>
</evidence>
<keyword evidence="5" id="KW-0460">Magnesium</keyword>
<dbReference type="RefSeq" id="WP_308950196.1">
    <property type="nucleotide sequence ID" value="NZ_JARXHW010000020.1"/>
</dbReference>
<dbReference type="Pfam" id="PF00078">
    <property type="entry name" value="RVT_1"/>
    <property type="match status" value="1"/>
</dbReference>
<evidence type="ECO:0000256" key="8">
    <source>
        <dbReference type="ARBA" id="ARBA00034120"/>
    </source>
</evidence>
<evidence type="ECO:0000256" key="10">
    <source>
        <dbReference type="SAM" id="Coils"/>
    </source>
</evidence>
<organism evidence="12 13">
    <name type="scientific">Thalassobacterium maritimum</name>
    <dbReference type="NCBI Taxonomy" id="3041265"/>
    <lineage>
        <taxon>Bacteria</taxon>
        <taxon>Pseudomonadati</taxon>
        <taxon>Verrucomicrobiota</taxon>
        <taxon>Opitutia</taxon>
        <taxon>Puniceicoccales</taxon>
        <taxon>Coraliomargaritaceae</taxon>
        <taxon>Thalassobacterium</taxon>
    </lineage>
</organism>
<dbReference type="PRINTS" id="PR00866">
    <property type="entry name" value="RNADNAPOLMS"/>
</dbReference>
<dbReference type="PROSITE" id="PS50878">
    <property type="entry name" value="RT_POL"/>
    <property type="match status" value="1"/>
</dbReference>
<dbReference type="EMBL" id="JARXHW010000020">
    <property type="protein sequence ID" value="MDQ8207876.1"/>
    <property type="molecule type" value="Genomic_DNA"/>
</dbReference>
<feature type="coiled-coil region" evidence="10">
    <location>
        <begin position="48"/>
        <end position="102"/>
    </location>
</feature>
<evidence type="ECO:0000256" key="1">
    <source>
        <dbReference type="ARBA" id="ARBA00012493"/>
    </source>
</evidence>
<accession>A0ABU1AUV6</accession>
<comment type="similarity">
    <text evidence="8">Belongs to the bacterial reverse transcriptase family.</text>
</comment>
<evidence type="ECO:0000256" key="2">
    <source>
        <dbReference type="ARBA" id="ARBA00022679"/>
    </source>
</evidence>
<proteinExistence type="inferred from homology"/>
<keyword evidence="13" id="KW-1185">Reference proteome</keyword>
<dbReference type="PANTHER" id="PTHR34047">
    <property type="entry name" value="NUCLEAR INTRON MATURASE 1, MITOCHONDRIAL-RELATED"/>
    <property type="match status" value="1"/>
</dbReference>
<dbReference type="CDD" id="cd03487">
    <property type="entry name" value="RT_Bac_retron_II"/>
    <property type="match status" value="1"/>
</dbReference>
<evidence type="ECO:0000313" key="12">
    <source>
        <dbReference type="EMBL" id="MDQ8207876.1"/>
    </source>
</evidence>
<gene>
    <name evidence="12" type="ORF">QEH52_10165</name>
</gene>
<evidence type="ECO:0000256" key="7">
    <source>
        <dbReference type="ARBA" id="ARBA00023118"/>
    </source>
</evidence>
<feature type="domain" description="Reverse transcriptase" evidence="11">
    <location>
        <begin position="160"/>
        <end position="393"/>
    </location>
</feature>
<evidence type="ECO:0000256" key="9">
    <source>
        <dbReference type="ARBA" id="ARBA00048173"/>
    </source>
</evidence>
<keyword evidence="4" id="KW-0479">Metal-binding</keyword>
<keyword evidence="7" id="KW-0051">Antiviral defense</keyword>
<evidence type="ECO:0000313" key="13">
    <source>
        <dbReference type="Proteomes" id="UP001225316"/>
    </source>
</evidence>
<dbReference type="InterPro" id="IPR000477">
    <property type="entry name" value="RT_dom"/>
</dbReference>
<sequence>MANKRQELYDRIRQSSKQQVELEEMERLGFWHPENGAHKLPAELIERSAELSKSLNRLVREDKRLEKREFALAKIRKQKLKESRERQAENKAKREAERLERAEAWKKRKSEEILFLGAEVSGSLNQIEIDHARLQGQNLPQFLNHQQLAEAMSLSVGELRFLAYERKVSKVSHYKRFQIPKKAGGTRLISAPMPRLKSAQHWILQNIIEKVPMHDAAHGFRAERSILTNAKPHEASDCVINCDLKDFFPNITLPRVYGLFHALGYSKSVSTIFALLCTEPPVVDAELDGETWHIATSVRHLPQGAPTSPGITNLLCRRLDARLTGIAKKHGFTYTRYADDLTFSGSGKNTRIDSRKILWHVRKVVEEEGFIVHPDKVRSMGAGRRQEVTGLTVNEKVGVSRHDVRNFRSLLHRLDTQGVEACTWRGASDRILAKIDGYASYLKMVDAERYASLCARAEELLARNQYTHVIRHPKKKPTAPAPLPHVGIFRRLLNKILGK</sequence>
<dbReference type="GO" id="GO:0003964">
    <property type="term" value="F:RNA-directed DNA polymerase activity"/>
    <property type="evidence" value="ECO:0007669"/>
    <property type="project" value="UniProtKB-KW"/>
</dbReference>
<comment type="caution">
    <text evidence="12">The sequence shown here is derived from an EMBL/GenBank/DDBJ whole genome shotgun (WGS) entry which is preliminary data.</text>
</comment>
<dbReference type="InterPro" id="IPR043502">
    <property type="entry name" value="DNA/RNA_pol_sf"/>
</dbReference>
<reference evidence="12 13" key="1">
    <citation type="submission" date="2023-04" db="EMBL/GenBank/DDBJ databases">
        <title>A novel bacteria isolated from coastal sediment.</title>
        <authorList>
            <person name="Liu X.-J."/>
            <person name="Du Z.-J."/>
        </authorList>
    </citation>
    <scope>NUCLEOTIDE SEQUENCE [LARGE SCALE GENOMIC DNA]</scope>
    <source>
        <strain evidence="12 13">SDUM461003</strain>
    </source>
</reference>
<evidence type="ECO:0000256" key="6">
    <source>
        <dbReference type="ARBA" id="ARBA00022918"/>
    </source>
</evidence>
<dbReference type="InterPro" id="IPR000123">
    <property type="entry name" value="Reverse_transcriptase_msDNA"/>
</dbReference>
<dbReference type="SUPFAM" id="SSF56672">
    <property type="entry name" value="DNA/RNA polymerases"/>
    <property type="match status" value="1"/>
</dbReference>
<evidence type="ECO:0000256" key="5">
    <source>
        <dbReference type="ARBA" id="ARBA00022842"/>
    </source>
</evidence>
<keyword evidence="6 12" id="KW-0695">RNA-directed DNA polymerase</keyword>
<evidence type="ECO:0000259" key="11">
    <source>
        <dbReference type="PROSITE" id="PS50878"/>
    </source>
</evidence>
<keyword evidence="2" id="KW-0808">Transferase</keyword>
<name>A0ABU1AUV6_9BACT</name>
<dbReference type="InterPro" id="IPR051083">
    <property type="entry name" value="GrpII_Intron_Splice-Mob/Def"/>
</dbReference>
<dbReference type="Proteomes" id="UP001225316">
    <property type="component" value="Unassembled WGS sequence"/>
</dbReference>
<keyword evidence="10" id="KW-0175">Coiled coil</keyword>
<dbReference type="EC" id="2.7.7.49" evidence="1"/>
<protein>
    <recommendedName>
        <fullName evidence="1">RNA-directed DNA polymerase</fullName>
        <ecNumber evidence="1">2.7.7.49</ecNumber>
    </recommendedName>
</protein>
<comment type="catalytic activity">
    <reaction evidence="9">
        <text>DNA(n) + a 2'-deoxyribonucleoside 5'-triphosphate = DNA(n+1) + diphosphate</text>
        <dbReference type="Rhea" id="RHEA:22508"/>
        <dbReference type="Rhea" id="RHEA-COMP:17339"/>
        <dbReference type="Rhea" id="RHEA-COMP:17340"/>
        <dbReference type="ChEBI" id="CHEBI:33019"/>
        <dbReference type="ChEBI" id="CHEBI:61560"/>
        <dbReference type="ChEBI" id="CHEBI:173112"/>
        <dbReference type="EC" id="2.7.7.49"/>
    </reaction>
</comment>